<reference evidence="3 4" key="1">
    <citation type="submission" date="2015-09" db="EMBL/GenBank/DDBJ databases">
        <authorList>
            <consortium name="Pathogen Informatics"/>
        </authorList>
    </citation>
    <scope>NUCLEOTIDE SEQUENCE [LARGE SCALE GENOMIC DNA]</scope>
    <source>
        <strain evidence="3 4">2789STDY5834902</strain>
    </source>
</reference>
<evidence type="ECO:0000256" key="1">
    <source>
        <dbReference type="ARBA" id="ARBA00022649"/>
    </source>
</evidence>
<dbReference type="EMBL" id="CZAQ01000033">
    <property type="protein sequence ID" value="CUP29356.1"/>
    <property type="molecule type" value="Genomic_DNA"/>
</dbReference>
<dbReference type="InterPro" id="IPR010985">
    <property type="entry name" value="Ribbon_hlx_hlx"/>
</dbReference>
<dbReference type="GO" id="GO:0006355">
    <property type="term" value="P:regulation of DNA-templated transcription"/>
    <property type="evidence" value="ECO:0007669"/>
    <property type="project" value="InterPro"/>
</dbReference>
<evidence type="ECO:0000313" key="4">
    <source>
        <dbReference type="Proteomes" id="UP000095454"/>
    </source>
</evidence>
<proteinExistence type="inferred from homology"/>
<evidence type="ECO:0000256" key="2">
    <source>
        <dbReference type="ARBA" id="ARBA00049988"/>
    </source>
</evidence>
<accession>A0A174M2L9</accession>
<dbReference type="SUPFAM" id="SSF47598">
    <property type="entry name" value="Ribbon-helix-helix"/>
    <property type="match status" value="1"/>
</dbReference>
<name>A0A174M2L9_9ACTN</name>
<gene>
    <name evidence="3" type="ORF">ERS852514_01617</name>
</gene>
<dbReference type="Proteomes" id="UP000095454">
    <property type="component" value="Unassembled WGS sequence"/>
</dbReference>
<protein>
    <submittedName>
        <fullName evidence="3">Uncharacterized protein conserved in bacteria</fullName>
    </submittedName>
</protein>
<comment type="similarity">
    <text evidence="2">Belongs to the TacA antitoxin family.</text>
</comment>
<dbReference type="AlphaFoldDB" id="A0A174M2L9"/>
<dbReference type="Pfam" id="PF08681">
    <property type="entry name" value="TacA1"/>
    <property type="match status" value="1"/>
</dbReference>
<sequence length="88" mass="10060">MPTIEKQRRMDLRLTERQRLTYERAAALRGQTLTQWATAHLDESSARDIAEASTTYLSLDGFDAFCEMLDSPMPQAAKALLDRKAVWE</sequence>
<dbReference type="InterPro" id="IPR014795">
    <property type="entry name" value="TacA_1-like"/>
</dbReference>
<keyword evidence="1" id="KW-1277">Toxin-antitoxin system</keyword>
<dbReference type="Gene3D" id="1.20.5.780">
    <property type="entry name" value="Single helix bin"/>
    <property type="match status" value="1"/>
</dbReference>
<evidence type="ECO:0000313" key="3">
    <source>
        <dbReference type="EMBL" id="CUP29356.1"/>
    </source>
</evidence>
<organism evidence="3 4">
    <name type="scientific">Collinsella aerofaciens</name>
    <dbReference type="NCBI Taxonomy" id="74426"/>
    <lineage>
        <taxon>Bacteria</taxon>
        <taxon>Bacillati</taxon>
        <taxon>Actinomycetota</taxon>
        <taxon>Coriobacteriia</taxon>
        <taxon>Coriobacteriales</taxon>
        <taxon>Coriobacteriaceae</taxon>
        <taxon>Collinsella</taxon>
    </lineage>
</organism>